<feature type="domain" description="Argonaute linker 1" evidence="1">
    <location>
        <begin position="33"/>
        <end position="80"/>
    </location>
</feature>
<dbReference type="Proteomes" id="UP000485058">
    <property type="component" value="Unassembled WGS sequence"/>
</dbReference>
<feature type="non-terminal residue" evidence="2">
    <location>
        <position position="1"/>
    </location>
</feature>
<keyword evidence="3" id="KW-1185">Reference proteome</keyword>
<gene>
    <name evidence="2" type="ORF">HaLaN_33088</name>
</gene>
<name>A0A6A0ALJ4_HAELA</name>
<reference evidence="2 3" key="1">
    <citation type="submission" date="2020-02" db="EMBL/GenBank/DDBJ databases">
        <title>Draft genome sequence of Haematococcus lacustris strain NIES-144.</title>
        <authorList>
            <person name="Morimoto D."/>
            <person name="Nakagawa S."/>
            <person name="Yoshida T."/>
            <person name="Sawayama S."/>
        </authorList>
    </citation>
    <scope>NUCLEOTIDE SEQUENCE [LARGE SCALE GENOMIC DNA]</scope>
    <source>
        <strain evidence="2 3">NIES-144</strain>
    </source>
</reference>
<dbReference type="InterPro" id="IPR014811">
    <property type="entry name" value="ArgoL1"/>
</dbReference>
<accession>A0A6A0ALJ4</accession>
<evidence type="ECO:0000313" key="3">
    <source>
        <dbReference type="Proteomes" id="UP000485058"/>
    </source>
</evidence>
<sequence length="86" mass="9196">LQLALGQEALQALDVLVRSAIARRPDLVPRATSYYSASNDESAGNMEGGCMAARGFSATLDLNQRGLTLAVDSKVTPFIKEQLLTE</sequence>
<protein>
    <submittedName>
        <fullName evidence="2">Protein argonaute 4B</fullName>
    </submittedName>
</protein>
<dbReference type="EMBL" id="BLLF01009320">
    <property type="protein sequence ID" value="GFH33682.1"/>
    <property type="molecule type" value="Genomic_DNA"/>
</dbReference>
<dbReference type="Pfam" id="PF08699">
    <property type="entry name" value="ArgoL1"/>
    <property type="match status" value="1"/>
</dbReference>
<evidence type="ECO:0000313" key="2">
    <source>
        <dbReference type="EMBL" id="GFH33682.1"/>
    </source>
</evidence>
<organism evidence="2 3">
    <name type="scientific">Haematococcus lacustris</name>
    <name type="common">Green alga</name>
    <name type="synonym">Haematococcus pluvialis</name>
    <dbReference type="NCBI Taxonomy" id="44745"/>
    <lineage>
        <taxon>Eukaryota</taxon>
        <taxon>Viridiplantae</taxon>
        <taxon>Chlorophyta</taxon>
        <taxon>core chlorophytes</taxon>
        <taxon>Chlorophyceae</taxon>
        <taxon>CS clade</taxon>
        <taxon>Chlamydomonadales</taxon>
        <taxon>Haematococcaceae</taxon>
        <taxon>Haematococcus</taxon>
    </lineage>
</organism>
<feature type="non-terminal residue" evidence="2">
    <location>
        <position position="86"/>
    </location>
</feature>
<proteinExistence type="predicted"/>
<comment type="caution">
    <text evidence="2">The sequence shown here is derived from an EMBL/GenBank/DDBJ whole genome shotgun (WGS) entry which is preliminary data.</text>
</comment>
<dbReference type="AlphaFoldDB" id="A0A6A0ALJ4"/>
<evidence type="ECO:0000259" key="1">
    <source>
        <dbReference type="Pfam" id="PF08699"/>
    </source>
</evidence>